<protein>
    <recommendedName>
        <fullName evidence="7">RING finger domain protein</fullName>
    </recommendedName>
</protein>
<reference evidence="5 6" key="1">
    <citation type="submission" date="2015-02" db="EMBL/GenBank/DDBJ databases">
        <title>Draft Genome Sequences of Two Closely-Related Aflatoxigenic Aspergillus Species Obtained from the Cote d'Ivoire.</title>
        <authorList>
            <person name="Moore G.G."/>
            <person name="Beltz S.B."/>
            <person name="Mack B.M."/>
        </authorList>
    </citation>
    <scope>NUCLEOTIDE SEQUENCE [LARGE SCALE GENOMIC DNA]</scope>
    <source>
        <strain evidence="5 6">SRRC1468</strain>
    </source>
</reference>
<evidence type="ECO:0000259" key="4">
    <source>
        <dbReference type="PROSITE" id="PS50966"/>
    </source>
</evidence>
<dbReference type="InterPro" id="IPR007527">
    <property type="entry name" value="Znf_SWIM"/>
</dbReference>
<keyword evidence="1" id="KW-0863">Zinc-finger</keyword>
<dbReference type="InterPro" id="IPR039903">
    <property type="entry name" value="Zswim2"/>
</dbReference>
<dbReference type="AlphaFoldDB" id="A0A0F8VT15"/>
<evidence type="ECO:0000256" key="2">
    <source>
        <dbReference type="SAM" id="MobiDB-lite"/>
    </source>
</evidence>
<dbReference type="GO" id="GO:0061630">
    <property type="term" value="F:ubiquitin protein ligase activity"/>
    <property type="evidence" value="ECO:0007669"/>
    <property type="project" value="InterPro"/>
</dbReference>
<dbReference type="InterPro" id="IPR013083">
    <property type="entry name" value="Znf_RING/FYVE/PHD"/>
</dbReference>
<evidence type="ECO:0008006" key="7">
    <source>
        <dbReference type="Google" id="ProtNLM"/>
    </source>
</evidence>
<gene>
    <name evidence="5" type="ORF">ARAM_006651</name>
</gene>
<keyword evidence="1" id="KW-0479">Metal-binding</keyword>
<dbReference type="PANTHER" id="PTHR21540">
    <property type="entry name" value="RING FINGER AND SWIM DOMAIN-CONTAINING PROTEIN 2"/>
    <property type="match status" value="1"/>
</dbReference>
<feature type="compositionally biased region" description="Low complexity" evidence="2">
    <location>
        <begin position="82"/>
        <end position="96"/>
    </location>
</feature>
<organism evidence="5 6">
    <name type="scientific">Aspergillus rambellii</name>
    <dbReference type="NCBI Taxonomy" id="308745"/>
    <lineage>
        <taxon>Eukaryota</taxon>
        <taxon>Fungi</taxon>
        <taxon>Dikarya</taxon>
        <taxon>Ascomycota</taxon>
        <taxon>Pezizomycotina</taxon>
        <taxon>Eurotiomycetes</taxon>
        <taxon>Eurotiomycetidae</taxon>
        <taxon>Eurotiales</taxon>
        <taxon>Aspergillaceae</taxon>
        <taxon>Aspergillus</taxon>
        <taxon>Aspergillus subgen. Nidulantes</taxon>
    </lineage>
</organism>
<dbReference type="PROSITE" id="PS50089">
    <property type="entry name" value="ZF_RING_2"/>
    <property type="match status" value="1"/>
</dbReference>
<proteinExistence type="predicted"/>
<dbReference type="OrthoDB" id="2122982at2759"/>
<keyword evidence="1" id="KW-0862">Zinc</keyword>
<dbReference type="PANTHER" id="PTHR21540:SF0">
    <property type="entry name" value="PHD FAMILY PROTEIN"/>
    <property type="match status" value="1"/>
</dbReference>
<evidence type="ECO:0000256" key="1">
    <source>
        <dbReference type="PROSITE-ProRule" id="PRU00175"/>
    </source>
</evidence>
<accession>A0A0F8VT15</accession>
<evidence type="ECO:0000313" key="6">
    <source>
        <dbReference type="Proteomes" id="UP000034291"/>
    </source>
</evidence>
<dbReference type="Proteomes" id="UP000034291">
    <property type="component" value="Unassembled WGS sequence"/>
</dbReference>
<sequence length="354" mass="39931">MSAPQMFVSAPNSRSRSPPMYTSTPSLKRKRPAEEDLDSSLLTPMKSTRRKAISSRMGQDPGNTIDPTSDAVPNPTQKARNSRSTKTTTTTTTSSSPAVPERRRRMFRSSPPKSFQPRFKRAITQRMFVVGQTVAGTDQAPELQFDIVGTTGNLYKTIIGKEPACNCPDALKGHQCKHIYYVLAKVLKAPAHLQYQLAFLSSELREIYHNSPLRHVQSKSEEADTDGRRKPVEGDCAICFMEFKPEREEIVWCRAACGNNIHKACFQRWAVSQHAQGVRCVYCRAPWQTQDADGKVDIDLGQLLSQAERGEEGYINVASQMGLSGERDYSTYYHPWVHQRSYYSGQRNDSESYY</sequence>
<evidence type="ECO:0000313" key="5">
    <source>
        <dbReference type="EMBL" id="KKK26376.1"/>
    </source>
</evidence>
<comment type="caution">
    <text evidence="5">The sequence shown here is derived from an EMBL/GenBank/DDBJ whole genome shotgun (WGS) entry which is preliminary data.</text>
</comment>
<dbReference type="Gene3D" id="3.30.40.10">
    <property type="entry name" value="Zinc/RING finger domain, C3HC4 (zinc finger)"/>
    <property type="match status" value="1"/>
</dbReference>
<keyword evidence="6" id="KW-1185">Reference proteome</keyword>
<name>A0A0F8VT15_9EURO</name>
<dbReference type="GO" id="GO:0008270">
    <property type="term" value="F:zinc ion binding"/>
    <property type="evidence" value="ECO:0007669"/>
    <property type="project" value="UniProtKB-KW"/>
</dbReference>
<dbReference type="EMBL" id="JZBS01000434">
    <property type="protein sequence ID" value="KKK26376.1"/>
    <property type="molecule type" value="Genomic_DNA"/>
</dbReference>
<dbReference type="InterPro" id="IPR001841">
    <property type="entry name" value="Znf_RING"/>
</dbReference>
<feature type="domain" description="RING-type" evidence="3">
    <location>
        <begin position="236"/>
        <end position="284"/>
    </location>
</feature>
<dbReference type="SUPFAM" id="SSF57850">
    <property type="entry name" value="RING/U-box"/>
    <property type="match status" value="1"/>
</dbReference>
<feature type="compositionally biased region" description="Polar residues" evidence="2">
    <location>
        <begin position="10"/>
        <end position="26"/>
    </location>
</feature>
<dbReference type="CDD" id="cd16494">
    <property type="entry name" value="RING-CH-C4HC3_ZSWM2"/>
    <property type="match status" value="1"/>
</dbReference>
<feature type="domain" description="SWIM-type" evidence="4">
    <location>
        <begin position="155"/>
        <end position="187"/>
    </location>
</feature>
<dbReference type="PROSITE" id="PS50966">
    <property type="entry name" value="ZF_SWIM"/>
    <property type="match status" value="1"/>
</dbReference>
<feature type="region of interest" description="Disordered" evidence="2">
    <location>
        <begin position="1"/>
        <end position="116"/>
    </location>
</feature>
<evidence type="ECO:0000259" key="3">
    <source>
        <dbReference type="PROSITE" id="PS50089"/>
    </source>
</evidence>
<dbReference type="STRING" id="308745.A0A0F8VT15"/>